<feature type="compositionally biased region" description="Basic residues" evidence="2">
    <location>
        <begin position="1181"/>
        <end position="1191"/>
    </location>
</feature>
<sequence>MSSIDNEFERANAEAPAEHTLADGSVGSDTETAKSLITDDAGRDTPDSSHHVRSNSIKKPTSFKAVSVTKNFLAKAGTASTPNVKVNGDKAMSTTTTMTAPPAPRPRLVAKSASGHQASAPKSANSGFRNGGSGPDPMQVWNKNRAAPQAPQKHFTDEELKQQYGIHLATRLQADADGKEAKWADIDDDEDDWAPDTIEWNDGTKITLSHNDPAAALVEEQAAAAAEKARQEERNRARMPPPKPTTSVGPNAKVLKLGASGPPKQDGAGSAFKISSDKPTLVAKPTPPAPVKSPWASLPPVDKVAPVAINPPLQSSTPRFHQSDSQITESVPAPLPPAPAMEIAADSFTRTPRENQGGSQGQLYNSQSGQYEPVISGRRGSMRKDQNFRPPAVLQRPSQTEQRPAEPSAAFQTQRSGSQQEANRWERRTSSTVSGGSGFQVRRVSLSKGVGENNQQHAESQPLESPRTPGLANAQTTQDSHLQSKSLQTFHSPALAKLQQLHDIGSHPQSPQQGQSPLVDAATTSQMSADLNADTERQKKLMKEKRELAIKRKKEEEEREEVAKRERIRIKLEQLGMAPLEKQELEKKPNEIKQVVKREANQEVTHKASQENIAGPPQSPPKPPLPDASSGTRQYGMMKLHGPSPINGITPNTDQSTVEAQTSTVPPQRTSPPKTESSLRLDERIPSPMTNGDIHKSFKRSSVPASPEARDQHIMQPPRQRPWNNVPRDPNTFTAWNGSGMTTHTAPSGSLWGPPSNHKALGNGVFDGNVPRPPSRHTPYQEHQPQPTPQPIGPPRSSQRPRESAESNRPSHNRASPLTEDFQTMPPYPSQDRSAAPPSTGESKSHGQRPFASSEAAVSMPPKPPISPESLPVDDGQRRSSLAAWGNFQGTSAKEEAEQRRLATQQHAARLAEEARTGIRHEPQLPVLNETWRQVKVDDQAGQRRVVAVAKDANVPDGPVAHQVTGDLRMPPFANPSHLAHPAGPSRGSRFFPTGGQGYQNQQRAASYTMGYNRSPSPPPPDSMQHPAYIRSQQHPLVNLPVMKPKPTVRLPPALATAPPTPLLADVRAAPLRAVSQPLVQNPSWQDRFNGLLGVKKQIVSPEKKFADVAGFSETKVPFELLPVQVSAAVSLPSRDADVTKAGIGGTAISKSVEEEEALFEEREFGSLPTVLLPVIPPKLKSQKNRKGLPKHPKEPRPVSDVTSKEMLELRLEDKENDDPNGFALFINFKGMPFPKKKIMPRPNAPTPPTSHSVRGNRNLSGINKGSRGPKSRGPSSNFGNQKPASSGPQRVPTQNLPEPHGKGPWSKSWARVPIAG</sequence>
<feature type="compositionally biased region" description="Pro residues" evidence="2">
    <location>
        <begin position="617"/>
        <end position="626"/>
    </location>
</feature>
<evidence type="ECO:0000256" key="1">
    <source>
        <dbReference type="SAM" id="Coils"/>
    </source>
</evidence>
<feature type="compositionally biased region" description="Polar residues" evidence="2">
    <location>
        <begin position="1278"/>
        <end position="1297"/>
    </location>
</feature>
<dbReference type="EMBL" id="CAJPDS010000047">
    <property type="protein sequence ID" value="CAF9928235.1"/>
    <property type="molecule type" value="Genomic_DNA"/>
</dbReference>
<feature type="compositionally biased region" description="Polar residues" evidence="2">
    <location>
        <begin position="807"/>
        <end position="816"/>
    </location>
</feature>
<feature type="compositionally biased region" description="Polar residues" evidence="2">
    <location>
        <begin position="114"/>
        <end position="128"/>
    </location>
</feature>
<feature type="compositionally biased region" description="Basic and acidic residues" evidence="2">
    <location>
        <begin position="227"/>
        <end position="236"/>
    </location>
</feature>
<reference evidence="3" key="1">
    <citation type="submission" date="2021-03" db="EMBL/GenBank/DDBJ databases">
        <authorList>
            <person name="Tagirdzhanova G."/>
        </authorList>
    </citation>
    <scope>NUCLEOTIDE SEQUENCE</scope>
</reference>
<organism evidence="3 4">
    <name type="scientific">Heterodermia speciosa</name>
    <dbReference type="NCBI Taxonomy" id="116794"/>
    <lineage>
        <taxon>Eukaryota</taxon>
        <taxon>Fungi</taxon>
        <taxon>Dikarya</taxon>
        <taxon>Ascomycota</taxon>
        <taxon>Pezizomycotina</taxon>
        <taxon>Lecanoromycetes</taxon>
        <taxon>OSLEUM clade</taxon>
        <taxon>Lecanoromycetidae</taxon>
        <taxon>Caliciales</taxon>
        <taxon>Physciaceae</taxon>
        <taxon>Heterodermia</taxon>
    </lineage>
</organism>
<feature type="compositionally biased region" description="Basic and acidic residues" evidence="2">
    <location>
        <begin position="7"/>
        <end position="21"/>
    </location>
</feature>
<protein>
    <submittedName>
        <fullName evidence="3">Uncharacterized protein</fullName>
    </submittedName>
</protein>
<evidence type="ECO:0000256" key="2">
    <source>
        <dbReference type="SAM" id="MobiDB-lite"/>
    </source>
</evidence>
<feature type="compositionally biased region" description="Basic and acidic residues" evidence="2">
    <location>
        <begin position="910"/>
        <end position="922"/>
    </location>
</feature>
<name>A0A8H3IUB9_9LECA</name>
<feature type="region of interest" description="Disordered" evidence="2">
    <location>
        <begin position="1181"/>
        <end position="1204"/>
    </location>
</feature>
<dbReference type="Proteomes" id="UP000664521">
    <property type="component" value="Unassembled WGS sequence"/>
</dbReference>
<feature type="compositionally biased region" description="Polar residues" evidence="2">
    <location>
        <begin position="410"/>
        <end position="422"/>
    </location>
</feature>
<feature type="region of interest" description="Disordered" evidence="2">
    <location>
        <begin position="1237"/>
        <end position="1317"/>
    </location>
</feature>
<feature type="compositionally biased region" description="Polar residues" evidence="2">
    <location>
        <begin position="312"/>
        <end position="329"/>
    </location>
</feature>
<feature type="compositionally biased region" description="Polar residues" evidence="2">
    <location>
        <begin position="647"/>
        <end position="676"/>
    </location>
</feature>
<keyword evidence="1" id="KW-0175">Coiled coil</keyword>
<dbReference type="OrthoDB" id="5416983at2759"/>
<proteinExistence type="predicted"/>
<evidence type="ECO:0000313" key="3">
    <source>
        <dbReference type="EMBL" id="CAF9928235.1"/>
    </source>
</evidence>
<feature type="region of interest" description="Disordered" evidence="2">
    <location>
        <begin position="576"/>
        <end position="922"/>
    </location>
</feature>
<evidence type="ECO:0000313" key="4">
    <source>
        <dbReference type="Proteomes" id="UP000664521"/>
    </source>
</evidence>
<feature type="compositionally biased region" description="Basic and acidic residues" evidence="2">
    <location>
        <begin position="581"/>
        <end position="609"/>
    </location>
</feature>
<feature type="compositionally biased region" description="Low complexity" evidence="2">
    <location>
        <begin position="506"/>
        <end position="517"/>
    </location>
</feature>
<feature type="compositionally biased region" description="Polar residues" evidence="2">
    <location>
        <begin position="1250"/>
        <end position="1264"/>
    </location>
</feature>
<feature type="compositionally biased region" description="Polar residues" evidence="2">
    <location>
        <begin position="731"/>
        <end position="748"/>
    </location>
</feature>
<keyword evidence="4" id="KW-1185">Reference proteome</keyword>
<feature type="compositionally biased region" description="Basic and acidic residues" evidence="2">
    <location>
        <begin position="1192"/>
        <end position="1204"/>
    </location>
</feature>
<feature type="compositionally biased region" description="Polar residues" evidence="2">
    <location>
        <begin position="452"/>
        <end position="463"/>
    </location>
</feature>
<gene>
    <name evidence="3" type="ORF">HETSPECPRED_006780</name>
</gene>
<feature type="coiled-coil region" evidence="1">
    <location>
        <begin position="538"/>
        <end position="573"/>
    </location>
</feature>
<feature type="compositionally biased region" description="Polar residues" evidence="2">
    <location>
        <begin position="348"/>
        <end position="370"/>
    </location>
</feature>
<comment type="caution">
    <text evidence="3">The sequence shown here is derived from an EMBL/GenBank/DDBJ whole genome shotgun (WGS) entry which is preliminary data.</text>
</comment>
<accession>A0A8H3IUB9</accession>
<feature type="compositionally biased region" description="Basic and acidic residues" evidence="2">
    <location>
        <begin position="40"/>
        <end position="50"/>
    </location>
</feature>
<feature type="compositionally biased region" description="Low complexity" evidence="2">
    <location>
        <begin position="1265"/>
        <end position="1277"/>
    </location>
</feature>
<feature type="region of interest" description="Disordered" evidence="2">
    <location>
        <begin position="222"/>
        <end position="538"/>
    </location>
</feature>
<feature type="compositionally biased region" description="Polar residues" evidence="2">
    <location>
        <begin position="473"/>
        <end position="491"/>
    </location>
</feature>
<feature type="region of interest" description="Disordered" evidence="2">
    <location>
        <begin position="1"/>
        <end position="161"/>
    </location>
</feature>